<evidence type="ECO:0000259" key="5">
    <source>
        <dbReference type="PROSITE" id="PS50931"/>
    </source>
</evidence>
<dbReference type="Gene3D" id="3.40.190.10">
    <property type="entry name" value="Periplasmic binding protein-like II"/>
    <property type="match status" value="1"/>
</dbReference>
<dbReference type="PRINTS" id="PR00039">
    <property type="entry name" value="HTHLYSR"/>
</dbReference>
<dbReference type="PANTHER" id="PTHR30126">
    <property type="entry name" value="HTH-TYPE TRANSCRIPTIONAL REGULATOR"/>
    <property type="match status" value="1"/>
</dbReference>
<dbReference type="SUPFAM" id="SSF53850">
    <property type="entry name" value="Periplasmic binding protein-like II"/>
    <property type="match status" value="1"/>
</dbReference>
<evidence type="ECO:0000256" key="3">
    <source>
        <dbReference type="ARBA" id="ARBA00023125"/>
    </source>
</evidence>
<dbReference type="Gene3D" id="1.10.10.10">
    <property type="entry name" value="Winged helix-like DNA-binding domain superfamily/Winged helix DNA-binding domain"/>
    <property type="match status" value="1"/>
</dbReference>
<dbReference type="AlphaFoldDB" id="A0A174S037"/>
<evidence type="ECO:0000256" key="1">
    <source>
        <dbReference type="ARBA" id="ARBA00009437"/>
    </source>
</evidence>
<dbReference type="RefSeq" id="WP_338078153.1">
    <property type="nucleotide sequence ID" value="NZ_CABIWA010000018.1"/>
</dbReference>
<protein>
    <submittedName>
        <fullName evidence="6">HTH-type transcriptional regulator AbgR</fullName>
    </submittedName>
</protein>
<sequence>MELRVWRYFLVVAQEESITKVAALLHLTQPTLSRQLMQLEEELGTKLFHRSQYRIILTDDRMLLHRRAQELIELADKTEREFLCRETELSGEIAIGCGETQSMTFLSQQICSFRKLYPQVQFRIYSATADDVRERIKTGCWIGVC</sequence>
<accession>A0A174S037</accession>
<evidence type="ECO:0000256" key="4">
    <source>
        <dbReference type="ARBA" id="ARBA00023163"/>
    </source>
</evidence>
<dbReference type="PANTHER" id="PTHR30126:SF40">
    <property type="entry name" value="HTH-TYPE TRANSCRIPTIONAL REGULATOR GLTR"/>
    <property type="match status" value="1"/>
</dbReference>
<dbReference type="GO" id="GO:0003700">
    <property type="term" value="F:DNA-binding transcription factor activity"/>
    <property type="evidence" value="ECO:0007669"/>
    <property type="project" value="InterPro"/>
</dbReference>
<name>A0A174S037_9FIRM</name>
<dbReference type="PROSITE" id="PS50931">
    <property type="entry name" value="HTH_LYSR"/>
    <property type="match status" value="1"/>
</dbReference>
<feature type="domain" description="HTH lysR-type" evidence="5">
    <location>
        <begin position="1"/>
        <end position="58"/>
    </location>
</feature>
<dbReference type="Pfam" id="PF00126">
    <property type="entry name" value="HTH_1"/>
    <property type="match status" value="1"/>
</dbReference>
<evidence type="ECO:0000313" key="6">
    <source>
        <dbReference type="EMBL" id="CUP91284.1"/>
    </source>
</evidence>
<reference evidence="6 7" key="1">
    <citation type="submission" date="2015-09" db="EMBL/GenBank/DDBJ databases">
        <authorList>
            <consortium name="Pathogen Informatics"/>
        </authorList>
    </citation>
    <scope>NUCLEOTIDE SEQUENCE [LARGE SCALE GENOMIC DNA]</scope>
    <source>
        <strain evidence="6 7">2789STDY5834939</strain>
    </source>
</reference>
<comment type="similarity">
    <text evidence="1">Belongs to the LysR transcriptional regulatory family.</text>
</comment>
<evidence type="ECO:0000256" key="2">
    <source>
        <dbReference type="ARBA" id="ARBA00023015"/>
    </source>
</evidence>
<dbReference type="FunFam" id="1.10.10.10:FF:000001">
    <property type="entry name" value="LysR family transcriptional regulator"/>
    <property type="match status" value="1"/>
</dbReference>
<keyword evidence="2" id="KW-0805">Transcription regulation</keyword>
<dbReference type="InterPro" id="IPR036390">
    <property type="entry name" value="WH_DNA-bd_sf"/>
</dbReference>
<organism evidence="6 7">
    <name type="scientific">Anaerotruncus colihominis</name>
    <dbReference type="NCBI Taxonomy" id="169435"/>
    <lineage>
        <taxon>Bacteria</taxon>
        <taxon>Bacillati</taxon>
        <taxon>Bacillota</taxon>
        <taxon>Clostridia</taxon>
        <taxon>Eubacteriales</taxon>
        <taxon>Oscillospiraceae</taxon>
        <taxon>Anaerotruncus</taxon>
    </lineage>
</organism>
<dbReference type="Proteomes" id="UP000095765">
    <property type="component" value="Unassembled WGS sequence"/>
</dbReference>
<keyword evidence="4" id="KW-0804">Transcription</keyword>
<evidence type="ECO:0000313" key="7">
    <source>
        <dbReference type="Proteomes" id="UP000095765"/>
    </source>
</evidence>
<keyword evidence="3" id="KW-0238">DNA-binding</keyword>
<gene>
    <name evidence="6" type="primary">abgR</name>
    <name evidence="6" type="ORF">ERS852551_02364</name>
</gene>
<dbReference type="SUPFAM" id="SSF46785">
    <property type="entry name" value="Winged helix' DNA-binding domain"/>
    <property type="match status" value="1"/>
</dbReference>
<dbReference type="EMBL" id="CZBE01000016">
    <property type="protein sequence ID" value="CUP91284.1"/>
    <property type="molecule type" value="Genomic_DNA"/>
</dbReference>
<dbReference type="InterPro" id="IPR036388">
    <property type="entry name" value="WH-like_DNA-bd_sf"/>
</dbReference>
<dbReference type="GO" id="GO:0000976">
    <property type="term" value="F:transcription cis-regulatory region binding"/>
    <property type="evidence" value="ECO:0007669"/>
    <property type="project" value="TreeGrafter"/>
</dbReference>
<dbReference type="InterPro" id="IPR000847">
    <property type="entry name" value="LysR_HTH_N"/>
</dbReference>
<proteinExistence type="inferred from homology"/>